<dbReference type="EMBL" id="JYDH01000928">
    <property type="protein sequence ID" value="KRY25479.1"/>
    <property type="molecule type" value="Genomic_DNA"/>
</dbReference>
<organism evidence="1 2">
    <name type="scientific">Trichinella spiralis</name>
    <name type="common">Trichina worm</name>
    <dbReference type="NCBI Taxonomy" id="6334"/>
    <lineage>
        <taxon>Eukaryota</taxon>
        <taxon>Metazoa</taxon>
        <taxon>Ecdysozoa</taxon>
        <taxon>Nematoda</taxon>
        <taxon>Enoplea</taxon>
        <taxon>Dorylaimia</taxon>
        <taxon>Trichinellida</taxon>
        <taxon>Trichinellidae</taxon>
        <taxon>Trichinella</taxon>
    </lineage>
</organism>
<evidence type="ECO:0000313" key="1">
    <source>
        <dbReference type="EMBL" id="KRY25479.1"/>
    </source>
</evidence>
<gene>
    <name evidence="1" type="ORF">T01_12526</name>
</gene>
<evidence type="ECO:0000313" key="2">
    <source>
        <dbReference type="Proteomes" id="UP000054776"/>
    </source>
</evidence>
<dbReference type="Proteomes" id="UP000054776">
    <property type="component" value="Unassembled WGS sequence"/>
</dbReference>
<accession>A0A0V1AL02</accession>
<proteinExistence type="predicted"/>
<dbReference type="AlphaFoldDB" id="A0A0V1AL02"/>
<protein>
    <submittedName>
        <fullName evidence="1">Uncharacterized protein</fullName>
    </submittedName>
</protein>
<dbReference type="InParanoid" id="A0A0V1AL02"/>
<comment type="caution">
    <text evidence="1">The sequence shown here is derived from an EMBL/GenBank/DDBJ whole genome shotgun (WGS) entry which is preliminary data.</text>
</comment>
<name>A0A0V1AL02_TRISP</name>
<reference evidence="1 2" key="1">
    <citation type="submission" date="2015-01" db="EMBL/GenBank/DDBJ databases">
        <title>Evolution of Trichinella species and genotypes.</title>
        <authorList>
            <person name="Korhonen P.K."/>
            <person name="Edoardo P."/>
            <person name="Giuseppe L.R."/>
            <person name="Gasser R.B."/>
        </authorList>
    </citation>
    <scope>NUCLEOTIDE SEQUENCE [LARGE SCALE GENOMIC DNA]</scope>
    <source>
        <strain evidence="1">ISS3</strain>
    </source>
</reference>
<feature type="non-terminal residue" evidence="1">
    <location>
        <position position="61"/>
    </location>
</feature>
<keyword evidence="2" id="KW-1185">Reference proteome</keyword>
<sequence>MPIIIWKRPHVRIPLEVVLLDSALLYVIGLTYKLSSRYLYSILLCQNDGVCVLPNAIRKNF</sequence>